<feature type="domain" description="Rieske" evidence="7">
    <location>
        <begin position="430"/>
        <end position="517"/>
    </location>
</feature>
<dbReference type="CDD" id="cd03477">
    <property type="entry name" value="Rieske_YhfW_C"/>
    <property type="match status" value="1"/>
</dbReference>
<accession>A0ABP7W4N4</accession>
<evidence type="ECO:0000256" key="2">
    <source>
        <dbReference type="ARBA" id="ARBA00022723"/>
    </source>
</evidence>
<name>A0ABP7W4N4_9BACI</name>
<dbReference type="SUPFAM" id="SSF50022">
    <property type="entry name" value="ISP domain"/>
    <property type="match status" value="1"/>
</dbReference>
<dbReference type="PRINTS" id="PR00162">
    <property type="entry name" value="RIESKE"/>
</dbReference>
<keyword evidence="9" id="KW-1185">Reference proteome</keyword>
<keyword evidence="4" id="KW-0411">Iron-sulfur</keyword>
<sequence>MINQDKTNKSLPDVSESYWLNSVSMRSFPKLNKDINVDVVIVGGGITGVTTAYLLAKSGLKIALLESDKLLNGTTGHTTAKITAQHGLIYHQLIKDIGIEQAMLYYQANFEALNFIRETIAHFEIDCEYSQQDAWVYAVTKKDQEKVEQEAKAYNQLGIKGTLVDSIPLDLAVNNALIMKDQAQFHPLKYLEQLVEQVTEMGGKIFEETTAVDIKKGQQPVVLTRDQAKVTANHVIVCSHFPFYEGLGLYSAKMYAERSYAIVAKVNKQIPAGLFISAANPTRSLRKIAINGEEMALIVGENHKTGQGIDTIKHYHALESFGQTILGIDSIKYRWSAQDLTTLDQIPYIGRITSGNPNVLIATGYRKWGITNGTAATLLITDLVNGKKNKYEELFKPARFNPIPSLKNLVVQNANVVEHLVKGKLQLSQIDPKTLSSDQGAIISIDGKRKGAYKDDQGKLHLIDTTCTHLGCEVEWNSGERTWDCPCHGSRFSYTGDVVEGPAEKPLKKYDYNLHYS</sequence>
<dbReference type="InterPro" id="IPR005805">
    <property type="entry name" value="Rieske_Fe-S_prot_C"/>
</dbReference>
<dbReference type="PROSITE" id="PS51296">
    <property type="entry name" value="RIESKE"/>
    <property type="match status" value="1"/>
</dbReference>
<keyword evidence="6" id="KW-0472">Membrane</keyword>
<dbReference type="InterPro" id="IPR017941">
    <property type="entry name" value="Rieske_2Fe-2S"/>
</dbReference>
<gene>
    <name evidence="8" type="ORF">GCM10022410_25260</name>
</gene>
<keyword evidence="5" id="KW-1015">Disulfide bond</keyword>
<dbReference type="RefSeq" id="WP_344913949.1">
    <property type="nucleotide sequence ID" value="NZ_BAABDL010000149.1"/>
</dbReference>
<evidence type="ECO:0000313" key="8">
    <source>
        <dbReference type="EMBL" id="GAA4080291.1"/>
    </source>
</evidence>
<keyword evidence="6" id="KW-1133">Transmembrane helix</keyword>
<dbReference type="InterPro" id="IPR038010">
    <property type="entry name" value="YhfW_C"/>
</dbReference>
<proteinExistence type="predicted"/>
<dbReference type="Pfam" id="PF01266">
    <property type="entry name" value="DAO"/>
    <property type="match status" value="1"/>
</dbReference>
<comment type="caution">
    <text evidence="8">The sequence shown here is derived from an EMBL/GenBank/DDBJ whole genome shotgun (WGS) entry which is preliminary data.</text>
</comment>
<dbReference type="InterPro" id="IPR036922">
    <property type="entry name" value="Rieske_2Fe-2S_sf"/>
</dbReference>
<evidence type="ECO:0000256" key="3">
    <source>
        <dbReference type="ARBA" id="ARBA00023004"/>
    </source>
</evidence>
<dbReference type="Gene3D" id="3.30.9.10">
    <property type="entry name" value="D-Amino Acid Oxidase, subunit A, domain 2"/>
    <property type="match status" value="1"/>
</dbReference>
<evidence type="ECO:0000256" key="6">
    <source>
        <dbReference type="SAM" id="Phobius"/>
    </source>
</evidence>
<evidence type="ECO:0000256" key="5">
    <source>
        <dbReference type="ARBA" id="ARBA00023157"/>
    </source>
</evidence>
<dbReference type="Proteomes" id="UP001501734">
    <property type="component" value="Unassembled WGS sequence"/>
</dbReference>
<dbReference type="Gene3D" id="2.102.10.10">
    <property type="entry name" value="Rieske [2Fe-2S] iron-sulphur domain"/>
    <property type="match status" value="1"/>
</dbReference>
<dbReference type="PANTHER" id="PTHR13847:SF274">
    <property type="entry name" value="RIESKE 2FE-2S IRON-SULFUR PROTEIN YHFW-RELATED"/>
    <property type="match status" value="1"/>
</dbReference>
<reference evidence="9" key="1">
    <citation type="journal article" date="2019" name="Int. J. Syst. Evol. Microbiol.">
        <title>The Global Catalogue of Microorganisms (GCM) 10K type strain sequencing project: providing services to taxonomists for standard genome sequencing and annotation.</title>
        <authorList>
            <consortium name="The Broad Institute Genomics Platform"/>
            <consortium name="The Broad Institute Genome Sequencing Center for Infectious Disease"/>
            <person name="Wu L."/>
            <person name="Ma J."/>
        </authorList>
    </citation>
    <scope>NUCLEOTIDE SEQUENCE [LARGE SCALE GENOMIC DNA]</scope>
    <source>
        <strain evidence="9">JCM 17250</strain>
    </source>
</reference>
<evidence type="ECO:0000256" key="1">
    <source>
        <dbReference type="ARBA" id="ARBA00022714"/>
    </source>
</evidence>
<dbReference type="EMBL" id="BAABDL010000149">
    <property type="protein sequence ID" value="GAA4080291.1"/>
    <property type="molecule type" value="Genomic_DNA"/>
</dbReference>
<feature type="transmembrane region" description="Helical" evidence="6">
    <location>
        <begin position="35"/>
        <end position="56"/>
    </location>
</feature>
<keyword evidence="6" id="KW-0812">Transmembrane</keyword>
<organism evidence="8 9">
    <name type="scientific">Amphibacillus indicireducens</name>
    <dbReference type="NCBI Taxonomy" id="1076330"/>
    <lineage>
        <taxon>Bacteria</taxon>
        <taxon>Bacillati</taxon>
        <taxon>Bacillota</taxon>
        <taxon>Bacilli</taxon>
        <taxon>Bacillales</taxon>
        <taxon>Bacillaceae</taxon>
        <taxon>Amphibacillus</taxon>
    </lineage>
</organism>
<dbReference type="Pfam" id="PF00355">
    <property type="entry name" value="Rieske"/>
    <property type="match status" value="1"/>
</dbReference>
<dbReference type="Gene3D" id="3.50.50.60">
    <property type="entry name" value="FAD/NAD(P)-binding domain"/>
    <property type="match status" value="1"/>
</dbReference>
<dbReference type="SUPFAM" id="SSF51905">
    <property type="entry name" value="FAD/NAD(P)-binding domain"/>
    <property type="match status" value="1"/>
</dbReference>
<dbReference type="InterPro" id="IPR006076">
    <property type="entry name" value="FAD-dep_OxRdtase"/>
</dbReference>
<protein>
    <submittedName>
        <fullName evidence="8">FAD-dependent oxidoreductase</fullName>
    </submittedName>
</protein>
<evidence type="ECO:0000313" key="9">
    <source>
        <dbReference type="Proteomes" id="UP001501734"/>
    </source>
</evidence>
<keyword evidence="2" id="KW-0479">Metal-binding</keyword>
<dbReference type="PANTHER" id="PTHR13847">
    <property type="entry name" value="SARCOSINE DEHYDROGENASE-RELATED"/>
    <property type="match status" value="1"/>
</dbReference>
<keyword evidence="1" id="KW-0001">2Fe-2S</keyword>
<evidence type="ECO:0000256" key="4">
    <source>
        <dbReference type="ARBA" id="ARBA00023014"/>
    </source>
</evidence>
<keyword evidence="3" id="KW-0408">Iron</keyword>
<dbReference type="InterPro" id="IPR036188">
    <property type="entry name" value="FAD/NAD-bd_sf"/>
</dbReference>
<evidence type="ECO:0000259" key="7">
    <source>
        <dbReference type="PROSITE" id="PS51296"/>
    </source>
</evidence>